<dbReference type="EMBL" id="CP007128">
    <property type="protein sequence ID" value="AHG89364.1"/>
    <property type="molecule type" value="Genomic_DNA"/>
</dbReference>
<gene>
    <name evidence="8" type="ORF">J421_1827</name>
</gene>
<evidence type="ECO:0000313" key="9">
    <source>
        <dbReference type="Proteomes" id="UP000019151"/>
    </source>
</evidence>
<dbReference type="Gene3D" id="1.25.40.10">
    <property type="entry name" value="Tetratricopeptide repeat domain"/>
    <property type="match status" value="2"/>
</dbReference>
<dbReference type="InterPro" id="IPR017441">
    <property type="entry name" value="Protein_kinase_ATP_BS"/>
</dbReference>
<dbReference type="PANTHER" id="PTHR43289">
    <property type="entry name" value="MITOGEN-ACTIVATED PROTEIN KINASE KINASE KINASE 20-RELATED"/>
    <property type="match status" value="1"/>
</dbReference>
<dbReference type="PROSITE" id="PS50005">
    <property type="entry name" value="TPR"/>
    <property type="match status" value="1"/>
</dbReference>
<evidence type="ECO:0000313" key="8">
    <source>
        <dbReference type="EMBL" id="AHG89364.1"/>
    </source>
</evidence>
<dbReference type="PROSITE" id="PS50011">
    <property type="entry name" value="PROTEIN_KINASE_DOM"/>
    <property type="match status" value="1"/>
</dbReference>
<dbReference type="GO" id="GO:0005524">
    <property type="term" value="F:ATP binding"/>
    <property type="evidence" value="ECO:0007669"/>
    <property type="project" value="UniProtKB-UniRule"/>
</dbReference>
<dbReference type="InterPro" id="IPR019734">
    <property type="entry name" value="TPR_rpt"/>
</dbReference>
<name>W0RE43_9BACT</name>
<reference evidence="8 9" key="1">
    <citation type="journal article" date="2014" name="Genome Announc.">
        <title>Genome Sequence and Methylome of Soil Bacterium Gemmatirosa kalamazoonensis KBS708T, a Member of the Rarely Cultivated Gemmatimonadetes Phylum.</title>
        <authorList>
            <person name="Debruyn J.M."/>
            <person name="Radosevich M."/>
            <person name="Wommack K.E."/>
            <person name="Polson S.W."/>
            <person name="Hauser L.J."/>
            <person name="Fawaz M.N."/>
            <person name="Korlach J."/>
            <person name="Tsai Y.C."/>
        </authorList>
    </citation>
    <scope>NUCLEOTIDE SEQUENCE [LARGE SCALE GENOMIC DNA]</scope>
    <source>
        <strain evidence="8 9">KBS708</strain>
    </source>
</reference>
<dbReference type="RefSeq" id="WP_025410865.1">
    <property type="nucleotide sequence ID" value="NZ_CP007128.1"/>
</dbReference>
<dbReference type="CDD" id="cd14014">
    <property type="entry name" value="STKc_PknB_like"/>
    <property type="match status" value="1"/>
</dbReference>
<dbReference type="eggNOG" id="COG0515">
    <property type="taxonomic scope" value="Bacteria"/>
</dbReference>
<dbReference type="GO" id="GO:0004674">
    <property type="term" value="F:protein serine/threonine kinase activity"/>
    <property type="evidence" value="ECO:0007669"/>
    <property type="project" value="TreeGrafter"/>
</dbReference>
<dbReference type="STRING" id="861299.J421_1827"/>
<dbReference type="Gene3D" id="1.10.510.10">
    <property type="entry name" value="Transferase(Phosphotransferase) domain 1"/>
    <property type="match status" value="1"/>
</dbReference>
<dbReference type="KEGG" id="gba:J421_1827"/>
<dbReference type="InterPro" id="IPR000719">
    <property type="entry name" value="Prot_kinase_dom"/>
</dbReference>
<dbReference type="Gene3D" id="3.30.200.20">
    <property type="entry name" value="Phosphorylase Kinase, domain 1"/>
    <property type="match status" value="1"/>
</dbReference>
<accession>W0RE43</accession>
<dbReference type="InterPro" id="IPR008271">
    <property type="entry name" value="Ser/Thr_kinase_AS"/>
</dbReference>
<dbReference type="HOGENOM" id="CLU_007799_1_0_0"/>
<dbReference type="Pfam" id="PF13424">
    <property type="entry name" value="TPR_12"/>
    <property type="match status" value="3"/>
</dbReference>
<keyword evidence="1" id="KW-0808">Transferase</keyword>
<sequence>MTQLDRWRRVEQVLDAALAREPAQWPALLDQTCAGDPDLRREVESLLDRLGTARRFLDAPPIGAAAAAMAERRAEAYAAPAQEGRRVGAYRLVREIGRGGMSRVFLAERADGQFDQRVALKLLRPGLDADIDRERFRAERQILATLNHPNVARLLDGGMTDDDQPYLVLEHVDGVPIDRYCAARSLSVAERVRLFLPVVEATQYAHRSLVVHRDLKPSNVLVTDDGTPKLLDFGLAKLLQDGTTPVVGAYAPPSTRAGHRWMTPEYAAPEQIRGEPVTTLTDVYQLGALLYELLAGRLPFGARVGREGGERALEDAILRGDPPPPSAVAATDDARRALRGDLDAIVLKALRREPERRYASAAALLDDLQRLRDGRPVLARPDDAWYRVRKFCVRHRGGVAAAFGIGALATAYVSTVVVGRARIQRALVEATVNAHKAEQVTDFMLGLFEASESGKALGDTVTARALLGRGLARARELSGQPELRAQMLDVIGRVHTQLGDYDEARPLLDEALAIRRRLHGENHVDVANSLEHLADVYENKQELPETIRLRREVLAVRRTLGGERDPKTVDALYDLAVDLHQAGDARTAVPLFDRWLSLIARQPREITPARAARLTGAANLLNYRGDFVRAEPLYRQALAVTRAFYGERHPAVTANLIELGMSLGEHDRHDEAQALLREAVDILRAAHPQGHPDLSVALRNLGVELARAKRYREAEPVLREALQMNRRFLGPDAIDVGVLDVDLASVLTQNDQADEAVALSRDALRVFRSQLGEKSAMVANARVHLGDALRAQGRLAEAEPLLLAGYERFRVDNVITRQWRLYALAALVRFYTAAKRDAEAAKYRALLPPD</sequence>
<feature type="binding site" evidence="6">
    <location>
        <position position="121"/>
    </location>
    <ligand>
        <name>ATP</name>
        <dbReference type="ChEBI" id="CHEBI:30616"/>
    </ligand>
</feature>
<dbReference type="InterPro" id="IPR011009">
    <property type="entry name" value="Kinase-like_dom_sf"/>
</dbReference>
<organism evidence="8 9">
    <name type="scientific">Gemmatirosa kalamazoonensis</name>
    <dbReference type="NCBI Taxonomy" id="861299"/>
    <lineage>
        <taxon>Bacteria</taxon>
        <taxon>Pseudomonadati</taxon>
        <taxon>Gemmatimonadota</taxon>
        <taxon>Gemmatimonadia</taxon>
        <taxon>Gemmatimonadales</taxon>
        <taxon>Gemmatimonadaceae</taxon>
        <taxon>Gemmatirosa</taxon>
    </lineage>
</organism>
<evidence type="ECO:0000256" key="1">
    <source>
        <dbReference type="ARBA" id="ARBA00022679"/>
    </source>
</evidence>
<dbReference type="InterPro" id="IPR011990">
    <property type="entry name" value="TPR-like_helical_dom_sf"/>
</dbReference>
<dbReference type="PATRIC" id="fig|861299.3.peg.1858"/>
<keyword evidence="3 8" id="KW-0418">Kinase</keyword>
<dbReference type="SMART" id="SM00028">
    <property type="entry name" value="TPR"/>
    <property type="match status" value="6"/>
</dbReference>
<evidence type="ECO:0000259" key="7">
    <source>
        <dbReference type="PROSITE" id="PS50011"/>
    </source>
</evidence>
<dbReference type="PROSITE" id="PS00108">
    <property type="entry name" value="PROTEIN_KINASE_ST"/>
    <property type="match status" value="1"/>
</dbReference>
<feature type="repeat" description="TPR" evidence="5">
    <location>
        <begin position="485"/>
        <end position="518"/>
    </location>
</feature>
<proteinExistence type="predicted"/>
<dbReference type="AlphaFoldDB" id="W0RE43"/>
<evidence type="ECO:0000256" key="6">
    <source>
        <dbReference type="PROSITE-ProRule" id="PRU10141"/>
    </source>
</evidence>
<protein>
    <submittedName>
        <fullName evidence="8">Protein kinase</fullName>
    </submittedName>
</protein>
<evidence type="ECO:0000256" key="4">
    <source>
        <dbReference type="ARBA" id="ARBA00022840"/>
    </source>
</evidence>
<dbReference type="Pfam" id="PF13374">
    <property type="entry name" value="TPR_10"/>
    <property type="match status" value="1"/>
</dbReference>
<keyword evidence="4 6" id="KW-0067">ATP-binding</keyword>
<keyword evidence="5" id="KW-0802">TPR repeat</keyword>
<evidence type="ECO:0000256" key="2">
    <source>
        <dbReference type="ARBA" id="ARBA00022741"/>
    </source>
</evidence>
<dbReference type="SUPFAM" id="SSF56112">
    <property type="entry name" value="Protein kinase-like (PK-like)"/>
    <property type="match status" value="1"/>
</dbReference>
<dbReference type="OrthoDB" id="9813021at2"/>
<feature type="domain" description="Protein kinase" evidence="7">
    <location>
        <begin position="90"/>
        <end position="378"/>
    </location>
</feature>
<dbReference type="SUPFAM" id="SSF48452">
    <property type="entry name" value="TPR-like"/>
    <property type="match status" value="3"/>
</dbReference>
<dbReference type="Pfam" id="PF00069">
    <property type="entry name" value="Pkinase"/>
    <property type="match status" value="1"/>
</dbReference>
<dbReference type="Proteomes" id="UP000019151">
    <property type="component" value="Chromosome"/>
</dbReference>
<dbReference type="InParanoid" id="W0RE43"/>
<evidence type="ECO:0000256" key="5">
    <source>
        <dbReference type="PROSITE-ProRule" id="PRU00339"/>
    </source>
</evidence>
<dbReference type="SMART" id="SM00220">
    <property type="entry name" value="S_TKc"/>
    <property type="match status" value="1"/>
</dbReference>
<dbReference type="PANTHER" id="PTHR43289:SF34">
    <property type="entry name" value="SERINE_THREONINE-PROTEIN KINASE YBDM-RELATED"/>
    <property type="match status" value="1"/>
</dbReference>
<evidence type="ECO:0000256" key="3">
    <source>
        <dbReference type="ARBA" id="ARBA00022777"/>
    </source>
</evidence>
<dbReference type="PROSITE" id="PS00107">
    <property type="entry name" value="PROTEIN_KINASE_ATP"/>
    <property type="match status" value="1"/>
</dbReference>
<keyword evidence="2 6" id="KW-0547">Nucleotide-binding</keyword>
<keyword evidence="9" id="KW-1185">Reference proteome</keyword>